<evidence type="ECO:0000313" key="6">
    <source>
        <dbReference type="EMBL" id="CAF3560459.1"/>
    </source>
</evidence>
<dbReference type="Proteomes" id="UP000663848">
    <property type="component" value="Unassembled WGS sequence"/>
</dbReference>
<dbReference type="EMBL" id="CAJOBQ010000215">
    <property type="protein sequence ID" value="CAF4296244.1"/>
    <property type="molecule type" value="Genomic_DNA"/>
</dbReference>
<reference evidence="6" key="1">
    <citation type="submission" date="2021-02" db="EMBL/GenBank/DDBJ databases">
        <authorList>
            <person name="Nowell W R."/>
        </authorList>
    </citation>
    <scope>NUCLEOTIDE SEQUENCE</scope>
</reference>
<dbReference type="Proteomes" id="UP000663862">
    <property type="component" value="Unassembled WGS sequence"/>
</dbReference>
<dbReference type="Proteomes" id="UP000663825">
    <property type="component" value="Unassembled WGS sequence"/>
</dbReference>
<comment type="caution">
    <text evidence="6">The sequence shown here is derived from an EMBL/GenBank/DDBJ whole genome shotgun (WGS) entry which is preliminary data.</text>
</comment>
<evidence type="ECO:0000313" key="2">
    <source>
        <dbReference type="EMBL" id="CAF3191605.1"/>
    </source>
</evidence>
<evidence type="ECO:0000313" key="11">
    <source>
        <dbReference type="EMBL" id="CAF4507511.1"/>
    </source>
</evidence>
<evidence type="ECO:0000313" key="7">
    <source>
        <dbReference type="EMBL" id="CAF4229071.1"/>
    </source>
</evidence>
<dbReference type="Proteomes" id="UP000663833">
    <property type="component" value="Unassembled WGS sequence"/>
</dbReference>
<dbReference type="EMBL" id="CAJOBR010000423">
    <property type="protein sequence ID" value="CAF4507511.1"/>
    <property type="molecule type" value="Genomic_DNA"/>
</dbReference>
<dbReference type="EMBL" id="CAJNYT010002330">
    <property type="protein sequence ID" value="CAF3463972.1"/>
    <property type="molecule type" value="Genomic_DNA"/>
</dbReference>
<dbReference type="Proteomes" id="UP000663865">
    <property type="component" value="Unassembled WGS sequence"/>
</dbReference>
<evidence type="ECO:0000256" key="1">
    <source>
        <dbReference type="SAM" id="Phobius"/>
    </source>
</evidence>
<evidence type="ECO:0000313" key="8">
    <source>
        <dbReference type="EMBL" id="CAF4296244.1"/>
    </source>
</evidence>
<keyword evidence="13" id="KW-1185">Reference proteome</keyword>
<evidence type="ECO:0000313" key="3">
    <source>
        <dbReference type="EMBL" id="CAF3393002.1"/>
    </source>
</evidence>
<accession>A0A818KM99</accession>
<dbReference type="EMBL" id="CAJOBP010000862">
    <property type="protein sequence ID" value="CAF4229071.1"/>
    <property type="molecule type" value="Genomic_DNA"/>
</dbReference>
<evidence type="ECO:0000313" key="10">
    <source>
        <dbReference type="EMBL" id="CAF4471307.1"/>
    </source>
</evidence>
<dbReference type="EMBL" id="CAJNYV010003263">
    <property type="protein sequence ID" value="CAF3555143.1"/>
    <property type="molecule type" value="Genomic_DNA"/>
</dbReference>
<feature type="transmembrane region" description="Helical" evidence="1">
    <location>
        <begin position="12"/>
        <end position="29"/>
    </location>
</feature>
<dbReference type="OrthoDB" id="10027635at2759"/>
<evidence type="ECO:0000313" key="4">
    <source>
        <dbReference type="EMBL" id="CAF3463972.1"/>
    </source>
</evidence>
<keyword evidence="1" id="KW-1133">Transmembrane helix</keyword>
<evidence type="ECO:0000313" key="12">
    <source>
        <dbReference type="Proteomes" id="UP000663869"/>
    </source>
</evidence>
<keyword evidence="1" id="KW-0472">Membrane</keyword>
<proteinExistence type="predicted"/>
<dbReference type="Proteomes" id="UP000663872">
    <property type="component" value="Unassembled WGS sequence"/>
</dbReference>
<name>A0A818KM99_9BILA</name>
<dbReference type="Proteomes" id="UP000663838">
    <property type="component" value="Unassembled WGS sequence"/>
</dbReference>
<dbReference type="EMBL" id="CAJOBO010000851">
    <property type="protein sequence ID" value="CAF4299917.1"/>
    <property type="molecule type" value="Genomic_DNA"/>
</dbReference>
<sequence length="129" mass="14573">MENIKTVPLPQKAVIVSIVILILLISYSLRSSNDVEVNDEERNITLCQIRAQFDGSDGFDDRTLLSLLAELKMQDFLIGQPVWGPLDTLIYLCEHRLKVGLKLSKLERALHNVIRNGRESSTHLAWSCA</sequence>
<evidence type="ECO:0000313" key="5">
    <source>
        <dbReference type="EMBL" id="CAF3555143.1"/>
    </source>
</evidence>
<dbReference type="Proteomes" id="UP000663873">
    <property type="component" value="Unassembled WGS sequence"/>
</dbReference>
<organism evidence="6 12">
    <name type="scientific">Rotaria socialis</name>
    <dbReference type="NCBI Taxonomy" id="392032"/>
    <lineage>
        <taxon>Eukaryota</taxon>
        <taxon>Metazoa</taxon>
        <taxon>Spiralia</taxon>
        <taxon>Gnathifera</taxon>
        <taxon>Rotifera</taxon>
        <taxon>Eurotatoria</taxon>
        <taxon>Bdelloidea</taxon>
        <taxon>Philodinida</taxon>
        <taxon>Philodinidae</taxon>
        <taxon>Rotaria</taxon>
    </lineage>
</organism>
<gene>
    <name evidence="6" type="ORF">FME351_LOCUS19930</name>
    <name evidence="4" type="ORF">GRG538_LOCUS15150</name>
    <name evidence="9" type="ORF">HFQ381_LOCUS13479</name>
    <name evidence="5" type="ORF">KIK155_LOCUS18649</name>
    <name evidence="2" type="ORF">LUA448_LOCUS1621</name>
    <name evidence="11" type="ORF">QYT958_LOCUS5201</name>
    <name evidence="3" type="ORF">TIS948_LOCUS27017</name>
    <name evidence="10" type="ORF">TOA249_LOCUS960</name>
    <name evidence="8" type="ORF">TSG867_LOCUS5948</name>
    <name evidence="7" type="ORF">UJA718_LOCUS8215</name>
</gene>
<dbReference type="EMBL" id="CAJOBS010000023">
    <property type="protein sequence ID" value="CAF4471307.1"/>
    <property type="molecule type" value="Genomic_DNA"/>
</dbReference>
<protein>
    <submittedName>
        <fullName evidence="6">Uncharacterized protein</fullName>
    </submittedName>
</protein>
<evidence type="ECO:0000313" key="13">
    <source>
        <dbReference type="Proteomes" id="UP000663873"/>
    </source>
</evidence>
<dbReference type="EMBL" id="CAJNYU010002520">
    <property type="protein sequence ID" value="CAF3560459.1"/>
    <property type="molecule type" value="Genomic_DNA"/>
</dbReference>
<keyword evidence="1" id="KW-0812">Transmembrane</keyword>
<evidence type="ECO:0000313" key="9">
    <source>
        <dbReference type="EMBL" id="CAF4299917.1"/>
    </source>
</evidence>
<dbReference type="EMBL" id="CAJNYD010000039">
    <property type="protein sequence ID" value="CAF3191605.1"/>
    <property type="molecule type" value="Genomic_DNA"/>
</dbReference>
<dbReference type="Proteomes" id="UP000663869">
    <property type="component" value="Unassembled WGS sequence"/>
</dbReference>
<dbReference type="AlphaFoldDB" id="A0A818KM99"/>
<dbReference type="Proteomes" id="UP000663851">
    <property type="component" value="Unassembled WGS sequence"/>
</dbReference>
<dbReference type="EMBL" id="CAJNXB010004794">
    <property type="protein sequence ID" value="CAF3393002.1"/>
    <property type="molecule type" value="Genomic_DNA"/>
</dbReference>